<evidence type="ECO:0000256" key="2">
    <source>
        <dbReference type="ARBA" id="ARBA00022448"/>
    </source>
</evidence>
<evidence type="ECO:0008006" key="9">
    <source>
        <dbReference type="Google" id="ProtNLM"/>
    </source>
</evidence>
<dbReference type="PANTHER" id="PTHR23502">
    <property type="entry name" value="MAJOR FACILITATOR SUPERFAMILY"/>
    <property type="match status" value="1"/>
</dbReference>
<keyword evidence="3 6" id="KW-0812">Transmembrane</keyword>
<dbReference type="InterPro" id="IPR036259">
    <property type="entry name" value="MFS_trans_sf"/>
</dbReference>
<keyword evidence="8" id="KW-1185">Reference proteome</keyword>
<evidence type="ECO:0000313" key="8">
    <source>
        <dbReference type="Proteomes" id="UP001391051"/>
    </source>
</evidence>
<dbReference type="EMBL" id="JAQQWE010000005">
    <property type="protein sequence ID" value="KAK7950930.1"/>
    <property type="molecule type" value="Genomic_DNA"/>
</dbReference>
<comment type="caution">
    <text evidence="7">The sequence shown here is derived from an EMBL/GenBank/DDBJ whole genome shotgun (WGS) entry which is preliminary data.</text>
</comment>
<dbReference type="RefSeq" id="XP_066698992.1">
    <property type="nucleotide sequence ID" value="XM_066842880.1"/>
</dbReference>
<keyword evidence="2" id="KW-0813">Transport</keyword>
<evidence type="ECO:0000256" key="1">
    <source>
        <dbReference type="ARBA" id="ARBA00004141"/>
    </source>
</evidence>
<gene>
    <name evidence="7" type="ORF">PG986_006658</name>
</gene>
<keyword evidence="4 6" id="KW-1133">Transmembrane helix</keyword>
<evidence type="ECO:0000256" key="3">
    <source>
        <dbReference type="ARBA" id="ARBA00022692"/>
    </source>
</evidence>
<dbReference type="GeneID" id="92075942"/>
<evidence type="ECO:0000313" key="7">
    <source>
        <dbReference type="EMBL" id="KAK7950930.1"/>
    </source>
</evidence>
<feature type="transmembrane region" description="Helical" evidence="6">
    <location>
        <begin position="241"/>
        <end position="261"/>
    </location>
</feature>
<proteinExistence type="predicted"/>
<evidence type="ECO:0000256" key="4">
    <source>
        <dbReference type="ARBA" id="ARBA00022989"/>
    </source>
</evidence>
<evidence type="ECO:0000256" key="6">
    <source>
        <dbReference type="SAM" id="Phobius"/>
    </source>
</evidence>
<evidence type="ECO:0000256" key="5">
    <source>
        <dbReference type="ARBA" id="ARBA00023136"/>
    </source>
</evidence>
<comment type="subcellular location">
    <subcellularLocation>
        <location evidence="1">Membrane</location>
        <topology evidence="1">Multi-pass membrane protein</topology>
    </subcellularLocation>
</comment>
<accession>A0ABR1QAB9</accession>
<organism evidence="7 8">
    <name type="scientific">Apiospora aurea</name>
    <dbReference type="NCBI Taxonomy" id="335848"/>
    <lineage>
        <taxon>Eukaryota</taxon>
        <taxon>Fungi</taxon>
        <taxon>Dikarya</taxon>
        <taxon>Ascomycota</taxon>
        <taxon>Pezizomycotina</taxon>
        <taxon>Sordariomycetes</taxon>
        <taxon>Xylariomycetidae</taxon>
        <taxon>Amphisphaeriales</taxon>
        <taxon>Apiosporaceae</taxon>
        <taxon>Apiospora</taxon>
    </lineage>
</organism>
<dbReference type="SUPFAM" id="SSF103473">
    <property type="entry name" value="MFS general substrate transporter"/>
    <property type="match status" value="1"/>
</dbReference>
<protein>
    <recommendedName>
        <fullName evidence="9">Major facilitator superfamily (MFS) profile domain-containing protein</fullName>
    </recommendedName>
</protein>
<dbReference type="InterPro" id="IPR011701">
    <property type="entry name" value="MFS"/>
</dbReference>
<dbReference type="Gene3D" id="1.20.1720.10">
    <property type="entry name" value="Multidrug resistance protein D"/>
    <property type="match status" value="1"/>
</dbReference>
<name>A0ABR1QAB9_9PEZI</name>
<dbReference type="Pfam" id="PF07690">
    <property type="entry name" value="MFS_1"/>
    <property type="match status" value="1"/>
</dbReference>
<dbReference type="Proteomes" id="UP001391051">
    <property type="component" value="Unassembled WGS sequence"/>
</dbReference>
<sequence>MGFGRHRHRLSVPKHGSVASFSVDIGIKKTGHYAFLMDTTSAREANMSAKNLPPGEAPLNEELREHRSEKYSAFTDLERWVIVAIVCCASLCSNLSAFIFLPALKLLAETFSVSVKPDQPRSHRLHGRGDGGAHISRRCSRRGWETADVSGYPGLVLGVRRIPCLGRLLRAASWPQGPAGAWPVCKQRPIHERSILRVSAVPWSVGSIEATKDAELLSITIAPSLGPILGGALSYAAGWRWVFWFLVTITGPCLVLVVLGLPETARSAVGNGSLPPPVYCRLPAHASSEIHAPLESESQRGFSWKTSTNA</sequence>
<keyword evidence="5 6" id="KW-0472">Membrane</keyword>
<reference evidence="7 8" key="1">
    <citation type="submission" date="2023-01" db="EMBL/GenBank/DDBJ databases">
        <title>Analysis of 21 Apiospora genomes using comparative genomics revels a genus with tremendous synthesis potential of carbohydrate active enzymes and secondary metabolites.</title>
        <authorList>
            <person name="Sorensen T."/>
        </authorList>
    </citation>
    <scope>NUCLEOTIDE SEQUENCE [LARGE SCALE GENOMIC DNA]</scope>
    <source>
        <strain evidence="7 8">CBS 24483</strain>
    </source>
</reference>
<dbReference type="PANTHER" id="PTHR23502:SF51">
    <property type="entry name" value="QUINIDINE RESISTANCE PROTEIN 1-RELATED"/>
    <property type="match status" value="1"/>
</dbReference>
<feature type="transmembrane region" description="Helical" evidence="6">
    <location>
        <begin position="80"/>
        <end position="101"/>
    </location>
</feature>